<dbReference type="SUPFAM" id="SSF116734">
    <property type="entry name" value="DNA methylase specificity domain"/>
    <property type="match status" value="1"/>
</dbReference>
<dbReference type="AlphaFoldDB" id="A0A916JB28"/>
<evidence type="ECO:0000256" key="2">
    <source>
        <dbReference type="ARBA" id="ARBA00023125"/>
    </source>
</evidence>
<dbReference type="EMBL" id="CAJRAF010000001">
    <property type="protein sequence ID" value="CAG4995651.1"/>
    <property type="molecule type" value="Genomic_DNA"/>
</dbReference>
<accession>A0A916JB28</accession>
<evidence type="ECO:0000313" key="3">
    <source>
        <dbReference type="EMBL" id="CAG4995651.1"/>
    </source>
</evidence>
<comment type="caution">
    <text evidence="3">The sequence shown here is derived from an EMBL/GenBank/DDBJ whole genome shotgun (WGS) entry which is preliminary data.</text>
</comment>
<organism evidence="3 4">
    <name type="scientific">Dyadobacter helix</name>
    <dbReference type="NCBI Taxonomy" id="2822344"/>
    <lineage>
        <taxon>Bacteria</taxon>
        <taxon>Pseudomonadati</taxon>
        <taxon>Bacteroidota</taxon>
        <taxon>Cytophagia</taxon>
        <taxon>Cytophagales</taxon>
        <taxon>Spirosomataceae</taxon>
        <taxon>Dyadobacter</taxon>
    </lineage>
</organism>
<keyword evidence="4" id="KW-1185">Reference proteome</keyword>
<evidence type="ECO:0000256" key="1">
    <source>
        <dbReference type="ARBA" id="ARBA00022747"/>
    </source>
</evidence>
<keyword evidence="2" id="KW-0238">DNA-binding</keyword>
<dbReference type="GO" id="GO:0009307">
    <property type="term" value="P:DNA restriction-modification system"/>
    <property type="evidence" value="ECO:0007669"/>
    <property type="project" value="UniProtKB-KW"/>
</dbReference>
<dbReference type="Gene3D" id="3.90.220.20">
    <property type="entry name" value="DNA methylase specificity domains"/>
    <property type="match status" value="1"/>
</dbReference>
<gene>
    <name evidence="3" type="ORF">DYBT9275_01689</name>
</gene>
<name>A0A916JB28_9BACT</name>
<reference evidence="3" key="1">
    <citation type="submission" date="2021-04" db="EMBL/GenBank/DDBJ databases">
        <authorList>
            <person name="Rodrigo-Torres L."/>
            <person name="Arahal R. D."/>
            <person name="Lucena T."/>
        </authorList>
    </citation>
    <scope>NUCLEOTIDE SEQUENCE</scope>
    <source>
        <strain evidence="3">CECT 9275</strain>
    </source>
</reference>
<sequence length="80" mass="9394">MEPKNLNSKFCHYYLKSYSFIEEFYRMGHGIVADLWTTRYDEMKAIIVAIPSLAEQTTIANFLDRKTAQIDQPFPSKKNK</sequence>
<keyword evidence="1" id="KW-0680">Restriction system</keyword>
<dbReference type="InterPro" id="IPR044946">
    <property type="entry name" value="Restrct_endonuc_typeI_TRD_sf"/>
</dbReference>
<dbReference type="GO" id="GO:0003677">
    <property type="term" value="F:DNA binding"/>
    <property type="evidence" value="ECO:0007669"/>
    <property type="project" value="UniProtKB-KW"/>
</dbReference>
<protein>
    <recommendedName>
        <fullName evidence="5">Type I restriction modification DNA specificity domain-containing protein</fullName>
    </recommendedName>
</protein>
<evidence type="ECO:0000313" key="4">
    <source>
        <dbReference type="Proteomes" id="UP000680038"/>
    </source>
</evidence>
<dbReference type="Proteomes" id="UP000680038">
    <property type="component" value="Unassembled WGS sequence"/>
</dbReference>
<proteinExistence type="predicted"/>
<evidence type="ECO:0008006" key="5">
    <source>
        <dbReference type="Google" id="ProtNLM"/>
    </source>
</evidence>